<evidence type="ECO:0000256" key="7">
    <source>
        <dbReference type="RuleBase" id="RU363032"/>
    </source>
</evidence>
<proteinExistence type="inferred from homology"/>
<name>A0A1G9R033_ALLAB</name>
<dbReference type="InterPro" id="IPR000515">
    <property type="entry name" value="MetI-like"/>
</dbReference>
<dbReference type="GO" id="GO:0055085">
    <property type="term" value="P:transmembrane transport"/>
    <property type="evidence" value="ECO:0007669"/>
    <property type="project" value="InterPro"/>
</dbReference>
<feature type="domain" description="ABC transmembrane type-1" evidence="8">
    <location>
        <begin position="65"/>
        <end position="245"/>
    </location>
</feature>
<dbReference type="SUPFAM" id="SSF161098">
    <property type="entry name" value="MetI-like"/>
    <property type="match status" value="1"/>
</dbReference>
<dbReference type="eggNOG" id="COG0600">
    <property type="taxonomic scope" value="Bacteria"/>
</dbReference>
<feature type="transmembrane region" description="Helical" evidence="7">
    <location>
        <begin position="74"/>
        <end position="95"/>
    </location>
</feature>
<feature type="transmembrane region" description="Helical" evidence="7">
    <location>
        <begin position="115"/>
        <end position="143"/>
    </location>
</feature>
<dbReference type="GO" id="GO:0005886">
    <property type="term" value="C:plasma membrane"/>
    <property type="evidence" value="ECO:0007669"/>
    <property type="project" value="UniProtKB-SubCell"/>
</dbReference>
<comment type="similarity">
    <text evidence="7">Belongs to the binding-protein-dependent transport system permease family.</text>
</comment>
<keyword evidence="10" id="KW-1185">Reference proteome</keyword>
<dbReference type="AlphaFoldDB" id="A0A1G9R033"/>
<sequence length="270" mass="29027">MRRLRSAASGWIVLLVLVLLWETATRVAGSLYFPPPSQIAETARQMWFSGPVSSLFLTDVVFEDLFASVARMLGGWAIAGVLGVALGVLLGRSATAMDYCGPIISFLRAIPPPTLVPVFLALFTLGTPMQLATIVFGTIWPILLNSVDGARSVDETKTETARAFRVSKVDWIFGVVLPAASPKIFAGLRISLSLSLVLMVISELVGSTEGIGYRLLYSQRQYDFPAMWAGIVLLGVLGFLFNTGLSAVERRVLAWQPAHRQAALAAGTGA</sequence>
<comment type="subcellular location">
    <subcellularLocation>
        <location evidence="1 7">Cell membrane</location>
        <topology evidence="1 7">Multi-pass membrane protein</topology>
    </subcellularLocation>
</comment>
<dbReference type="STRING" id="211114.SAMN04489726_0124"/>
<evidence type="ECO:0000256" key="5">
    <source>
        <dbReference type="ARBA" id="ARBA00022989"/>
    </source>
</evidence>
<dbReference type="CDD" id="cd06261">
    <property type="entry name" value="TM_PBP2"/>
    <property type="match status" value="1"/>
</dbReference>
<evidence type="ECO:0000313" key="10">
    <source>
        <dbReference type="Proteomes" id="UP000183376"/>
    </source>
</evidence>
<dbReference type="RefSeq" id="WP_030433114.1">
    <property type="nucleotide sequence ID" value="NZ_JOEF01000036.1"/>
</dbReference>
<evidence type="ECO:0000256" key="1">
    <source>
        <dbReference type="ARBA" id="ARBA00004651"/>
    </source>
</evidence>
<keyword evidence="2 7" id="KW-0813">Transport</keyword>
<dbReference type="Proteomes" id="UP000183376">
    <property type="component" value="Chromosome I"/>
</dbReference>
<keyword evidence="5 7" id="KW-1133">Transmembrane helix</keyword>
<keyword evidence="4 7" id="KW-0812">Transmembrane</keyword>
<evidence type="ECO:0000256" key="4">
    <source>
        <dbReference type="ARBA" id="ARBA00022692"/>
    </source>
</evidence>
<feature type="transmembrane region" description="Helical" evidence="7">
    <location>
        <begin position="226"/>
        <end position="248"/>
    </location>
</feature>
<dbReference type="PANTHER" id="PTHR30151:SF25">
    <property type="entry name" value="TAURINE TRANSPORT SYSTEM PERMEASE PROTEIN TAUC"/>
    <property type="match status" value="1"/>
</dbReference>
<evidence type="ECO:0000256" key="2">
    <source>
        <dbReference type="ARBA" id="ARBA00022448"/>
    </source>
</evidence>
<dbReference type="OrthoDB" id="3173654at2"/>
<evidence type="ECO:0000256" key="6">
    <source>
        <dbReference type="ARBA" id="ARBA00023136"/>
    </source>
</evidence>
<accession>A0A1G9R033</accession>
<dbReference type="EMBL" id="LT629701">
    <property type="protein sequence ID" value="SDM16662.1"/>
    <property type="molecule type" value="Genomic_DNA"/>
</dbReference>
<dbReference type="InterPro" id="IPR035906">
    <property type="entry name" value="MetI-like_sf"/>
</dbReference>
<evidence type="ECO:0000256" key="3">
    <source>
        <dbReference type="ARBA" id="ARBA00022475"/>
    </source>
</evidence>
<evidence type="ECO:0000259" key="8">
    <source>
        <dbReference type="PROSITE" id="PS50928"/>
    </source>
</evidence>
<keyword evidence="3" id="KW-1003">Cell membrane</keyword>
<dbReference type="GO" id="GO:0010438">
    <property type="term" value="P:cellular response to sulfur starvation"/>
    <property type="evidence" value="ECO:0007669"/>
    <property type="project" value="TreeGrafter"/>
</dbReference>
<reference evidence="9 10" key="1">
    <citation type="submission" date="2016-10" db="EMBL/GenBank/DDBJ databases">
        <authorList>
            <person name="de Groot N.N."/>
        </authorList>
    </citation>
    <scope>NUCLEOTIDE SEQUENCE [LARGE SCALE GENOMIC DNA]</scope>
    <source>
        <strain evidence="9 10">DSM 44149</strain>
    </source>
</reference>
<organism evidence="9 10">
    <name type="scientific">Allokutzneria albata</name>
    <name type="common">Kibdelosporangium albatum</name>
    <dbReference type="NCBI Taxonomy" id="211114"/>
    <lineage>
        <taxon>Bacteria</taxon>
        <taxon>Bacillati</taxon>
        <taxon>Actinomycetota</taxon>
        <taxon>Actinomycetes</taxon>
        <taxon>Pseudonocardiales</taxon>
        <taxon>Pseudonocardiaceae</taxon>
        <taxon>Allokutzneria</taxon>
    </lineage>
</organism>
<dbReference type="PANTHER" id="PTHR30151">
    <property type="entry name" value="ALKANE SULFONATE ABC TRANSPORTER-RELATED, MEMBRANE SUBUNIT"/>
    <property type="match status" value="1"/>
</dbReference>
<protein>
    <submittedName>
        <fullName evidence="9">ABC-type nitrate/sulfonate/bicarbonate transport system, permease component</fullName>
    </submittedName>
</protein>
<gene>
    <name evidence="9" type="ORF">SAMN04489726_0124</name>
</gene>
<evidence type="ECO:0000313" key="9">
    <source>
        <dbReference type="EMBL" id="SDM16662.1"/>
    </source>
</evidence>
<dbReference type="Gene3D" id="1.10.3720.10">
    <property type="entry name" value="MetI-like"/>
    <property type="match status" value="1"/>
</dbReference>
<dbReference type="Pfam" id="PF00528">
    <property type="entry name" value="BPD_transp_1"/>
    <property type="match status" value="1"/>
</dbReference>
<keyword evidence="6 7" id="KW-0472">Membrane</keyword>
<dbReference type="PROSITE" id="PS50928">
    <property type="entry name" value="ABC_TM1"/>
    <property type="match status" value="1"/>
</dbReference>